<evidence type="ECO:0000256" key="1">
    <source>
        <dbReference type="SAM" id="Phobius"/>
    </source>
</evidence>
<evidence type="ECO:0000313" key="3">
    <source>
        <dbReference type="EMBL" id="RLK61919.1"/>
    </source>
</evidence>
<dbReference type="RefSeq" id="WP_121390485.1">
    <property type="nucleotide sequence ID" value="NZ_RCDD01000001.1"/>
</dbReference>
<feature type="domain" description="TadE-like" evidence="2">
    <location>
        <begin position="18"/>
        <end position="60"/>
    </location>
</feature>
<dbReference type="AlphaFoldDB" id="A0A421BC27"/>
<keyword evidence="4" id="KW-1185">Reference proteome</keyword>
<proteinExistence type="predicted"/>
<feature type="transmembrane region" description="Helical" evidence="1">
    <location>
        <begin position="21"/>
        <end position="40"/>
    </location>
</feature>
<sequence length="146" mass="15209">MLLQLKSRWQRLRVDERGSAAAELTVFTPVAVALLLFVVFCGRLAASEMRVTDAAHQAARSASISRTPGQADQNARTTAATALAQAGVTCQNLTVATDTQGLRPGAAVTVTVSCTVGLSDLGLLGVPGNRTVSATYTSNIDTYRGT</sequence>
<protein>
    <submittedName>
        <fullName evidence="3">Flp pilus assembly protein TadG</fullName>
    </submittedName>
</protein>
<dbReference type="Proteomes" id="UP000282454">
    <property type="component" value="Unassembled WGS sequence"/>
</dbReference>
<dbReference type="InterPro" id="IPR012495">
    <property type="entry name" value="TadE-like_dom"/>
</dbReference>
<reference evidence="3 4" key="1">
    <citation type="submission" date="2018-10" db="EMBL/GenBank/DDBJ databases">
        <title>Genomic Encyclopedia of Archaeal and Bacterial Type Strains, Phase II (KMG-II): from individual species to whole genera.</title>
        <authorList>
            <person name="Goeker M."/>
        </authorList>
    </citation>
    <scope>NUCLEOTIDE SEQUENCE [LARGE SCALE GENOMIC DNA]</scope>
    <source>
        <strain evidence="3 4">DSM 45657</strain>
    </source>
</reference>
<dbReference type="EMBL" id="RCDD01000001">
    <property type="protein sequence ID" value="RLK61919.1"/>
    <property type="molecule type" value="Genomic_DNA"/>
</dbReference>
<keyword evidence="1" id="KW-0812">Transmembrane</keyword>
<comment type="caution">
    <text evidence="3">The sequence shown here is derived from an EMBL/GenBank/DDBJ whole genome shotgun (WGS) entry which is preliminary data.</text>
</comment>
<dbReference type="OrthoDB" id="3632233at2"/>
<keyword evidence="1" id="KW-0472">Membrane</keyword>
<organism evidence="3 4">
    <name type="scientific">Actinokineospora cianjurensis</name>
    <dbReference type="NCBI Taxonomy" id="585224"/>
    <lineage>
        <taxon>Bacteria</taxon>
        <taxon>Bacillati</taxon>
        <taxon>Actinomycetota</taxon>
        <taxon>Actinomycetes</taxon>
        <taxon>Pseudonocardiales</taxon>
        <taxon>Pseudonocardiaceae</taxon>
        <taxon>Actinokineospora</taxon>
    </lineage>
</organism>
<keyword evidence="1" id="KW-1133">Transmembrane helix</keyword>
<dbReference type="Pfam" id="PF07811">
    <property type="entry name" value="TadE"/>
    <property type="match status" value="1"/>
</dbReference>
<accession>A0A421BC27</accession>
<evidence type="ECO:0000313" key="4">
    <source>
        <dbReference type="Proteomes" id="UP000282454"/>
    </source>
</evidence>
<name>A0A421BC27_9PSEU</name>
<gene>
    <name evidence="3" type="ORF">CLV68_2464</name>
</gene>
<evidence type="ECO:0000259" key="2">
    <source>
        <dbReference type="Pfam" id="PF07811"/>
    </source>
</evidence>